<dbReference type="EMBL" id="MK072437">
    <property type="protein sequence ID" value="AYV84942.1"/>
    <property type="molecule type" value="Genomic_DNA"/>
</dbReference>
<dbReference type="InterPro" id="IPR036278">
    <property type="entry name" value="Sialidase_sf"/>
</dbReference>
<proteinExistence type="predicted"/>
<sequence>MHTCNCNRCCYKSFINTKLTLQHKNVGYNLSNDPVPDNLTCLVSQEIYGTTTTIYYGAAVEPTIAVNPYDRKNIVTSWQNDRINNGGSLEAGIAYTFNGGHTWYHTVVPFQVCIGGLFQRISDVWLSWSVSGRELYLVALLFNVNLVGSIDQPQMAIGVSVSHDGGAHWDKPFLVAKSLFYENQLPPFPPNSFFLDKCAITADPNNSEFAYTVWDSFDSPISSHSSTFMSRTSDRGTTWFPPSLVYDPAADPTLPSNGNPNDNQTIGNVVVVPPILGHVINFMVRIYASPNATDLDYLSDSFPYQFTRSDISFVRSRDYGATFERIATVVASVDPNSQTVYTGGYTYDPITRQINGGIGVLCRTAGPFLADFAVNKENGHLYVVWQTGEFRSDLLPQIAIAVSRDNGVTWSRPQKINQTPNDAHNPQAFTPQVAVTKSGFIVVLYSDFRFDDMADPTNNTKTDTWLVIYQEQPGELKFIKEIRLSPTSYIMQNGPTTTQGVMTNGDYQFDVANDDQIFIIHTESLSGPFSSPILIVDDPENDAKVYLDKNLRTLPYVDILDICQINFSC</sequence>
<accession>A0A3G5ACQ9</accession>
<protein>
    <recommendedName>
        <fullName evidence="2">Exo-alpha-sialidase</fullName>
    </recommendedName>
</protein>
<reference evidence="1" key="1">
    <citation type="submission" date="2018-10" db="EMBL/GenBank/DDBJ databases">
        <title>Hidden diversity of soil giant viruses.</title>
        <authorList>
            <person name="Schulz F."/>
            <person name="Alteio L."/>
            <person name="Goudeau D."/>
            <person name="Ryan E.M."/>
            <person name="Malmstrom R.R."/>
            <person name="Blanchard J."/>
            <person name="Woyke T."/>
        </authorList>
    </citation>
    <scope>NUCLEOTIDE SEQUENCE</scope>
    <source>
        <strain evidence="1">SAV1</strain>
    </source>
</reference>
<name>A0A3G5ACQ9_9VIRU</name>
<organism evidence="1">
    <name type="scientific">Satyrvirus sp</name>
    <dbReference type="NCBI Taxonomy" id="2487771"/>
    <lineage>
        <taxon>Viruses</taxon>
        <taxon>Varidnaviria</taxon>
        <taxon>Bamfordvirae</taxon>
        <taxon>Nucleocytoviricota</taxon>
        <taxon>Megaviricetes</taxon>
        <taxon>Imitervirales</taxon>
        <taxon>Mimiviridae</taxon>
        <taxon>Megamimivirinae</taxon>
    </lineage>
</organism>
<dbReference type="CDD" id="cd15482">
    <property type="entry name" value="Sialidase_non-viral"/>
    <property type="match status" value="1"/>
</dbReference>
<evidence type="ECO:0000313" key="1">
    <source>
        <dbReference type="EMBL" id="AYV84942.1"/>
    </source>
</evidence>
<gene>
    <name evidence="1" type="ORF">Satyrvirus1_28</name>
</gene>
<dbReference type="Gene3D" id="2.120.10.10">
    <property type="match status" value="1"/>
</dbReference>
<dbReference type="SUPFAM" id="SSF50939">
    <property type="entry name" value="Sialidases"/>
    <property type="match status" value="1"/>
</dbReference>
<evidence type="ECO:0008006" key="2">
    <source>
        <dbReference type="Google" id="ProtNLM"/>
    </source>
</evidence>